<proteinExistence type="predicted"/>
<dbReference type="EMBL" id="KI546093">
    <property type="protein sequence ID" value="EST45530.1"/>
    <property type="molecule type" value="Genomic_DNA"/>
</dbReference>
<protein>
    <submittedName>
        <fullName evidence="1">Uncharacterized protein</fullName>
    </submittedName>
</protein>
<evidence type="ECO:0000313" key="1">
    <source>
        <dbReference type="EMBL" id="EST45530.1"/>
    </source>
</evidence>
<name>V6LLI7_9EUKA</name>
<organism evidence="1">
    <name type="scientific">Spironucleus salmonicida</name>
    <dbReference type="NCBI Taxonomy" id="348837"/>
    <lineage>
        <taxon>Eukaryota</taxon>
        <taxon>Metamonada</taxon>
        <taxon>Diplomonadida</taxon>
        <taxon>Hexamitidae</taxon>
        <taxon>Hexamitinae</taxon>
        <taxon>Spironucleus</taxon>
    </lineage>
</organism>
<reference evidence="1" key="1">
    <citation type="journal article" date="2014" name="PLoS Genet.">
        <title>The Genome of Spironucleus salmonicida Highlights a Fish Pathogen Adapted to Fluctuating Environments.</title>
        <authorList>
            <person name="Xu F."/>
            <person name="Jerlstrom-Hultqvist J."/>
            <person name="Einarsson E."/>
            <person name="Astvaldsson A."/>
            <person name="Svard S.G."/>
            <person name="Andersson J.O."/>
        </authorList>
    </citation>
    <scope>NUCLEOTIDE SEQUENCE</scope>
</reference>
<sequence>MHNLEQSSCRCQIKFGLQGRQSTVCDKQIRAGFQNLVGSLSFWDPWDAEVVLGLELFGVSAALLTQSSVVGKQSGVEDDHQVLRQNSLLKKFFALLHFRLQLPFINMKLGRMSDRVSRISVQAEKISELQLVLLWWSRF</sequence>
<gene>
    <name evidence="1" type="ORF">SS50377_14532</name>
</gene>
<dbReference type="AlphaFoldDB" id="V6LLI7"/>
<accession>V6LLI7</accession>